<dbReference type="InterPro" id="IPR009902">
    <property type="entry name" value="DUF1442"/>
</dbReference>
<dbReference type="AlphaFoldDB" id="A0A833XVW7"/>
<dbReference type="PANTHER" id="PTHR33593">
    <property type="entry name" value="DUF1442 FAMILY PROTEIN"/>
    <property type="match status" value="1"/>
</dbReference>
<proteinExistence type="predicted"/>
<name>A0A833XVW7_JUGRE</name>
<sequence>CISPQPSFLTSRPSKKLNLKGRRQTSGQAQHKMKLVWSPETASKAYIDTVKSCELYQESGVAELVSAMAAGWNANFIVETWSQGGVMATSTGLAVASSHTGGRHVCIVPDEQSRSEYAQGMVEAGMSPEVIVGEPEEAMDELVGIDFMVVDCRRKDFARILRLAKLSSRGAVLVCKNASSKSAAASFKWRSVLDGGSQHLVRSVFLPVGMGLDIAHVAAAASGGNSGSGAKKWIRHVDQQSGEEHVIRK</sequence>
<comment type="caution">
    <text evidence="2">The sequence shown here is derived from an EMBL/GenBank/DDBJ whole genome shotgun (WGS) entry which is preliminary data.</text>
</comment>
<evidence type="ECO:0000313" key="2">
    <source>
        <dbReference type="EMBL" id="KAF5478421.1"/>
    </source>
</evidence>
<dbReference type="Pfam" id="PF07279">
    <property type="entry name" value="DUF1442"/>
    <property type="match status" value="1"/>
</dbReference>
<feature type="region of interest" description="Disordered" evidence="1">
    <location>
        <begin position="1"/>
        <end position="30"/>
    </location>
</feature>
<organism evidence="2 3">
    <name type="scientific">Juglans regia</name>
    <name type="common">English walnut</name>
    <dbReference type="NCBI Taxonomy" id="51240"/>
    <lineage>
        <taxon>Eukaryota</taxon>
        <taxon>Viridiplantae</taxon>
        <taxon>Streptophyta</taxon>
        <taxon>Embryophyta</taxon>
        <taxon>Tracheophyta</taxon>
        <taxon>Spermatophyta</taxon>
        <taxon>Magnoliopsida</taxon>
        <taxon>eudicotyledons</taxon>
        <taxon>Gunneridae</taxon>
        <taxon>Pentapetalae</taxon>
        <taxon>rosids</taxon>
        <taxon>fabids</taxon>
        <taxon>Fagales</taxon>
        <taxon>Juglandaceae</taxon>
        <taxon>Juglans</taxon>
    </lineage>
</organism>
<gene>
    <name evidence="2" type="ORF">F2P56_004981</name>
</gene>
<feature type="compositionally biased region" description="Basic residues" evidence="1">
    <location>
        <begin position="13"/>
        <end position="23"/>
    </location>
</feature>
<evidence type="ECO:0000256" key="1">
    <source>
        <dbReference type="SAM" id="MobiDB-lite"/>
    </source>
</evidence>
<accession>A0A833XVW7</accession>
<dbReference type="Gene3D" id="3.40.50.150">
    <property type="entry name" value="Vaccinia Virus protein VP39"/>
    <property type="match status" value="1"/>
</dbReference>
<dbReference type="EMBL" id="LIHL02000002">
    <property type="protein sequence ID" value="KAF5478421.1"/>
    <property type="molecule type" value="Genomic_DNA"/>
</dbReference>
<reference evidence="2" key="2">
    <citation type="submission" date="2020-03" db="EMBL/GenBank/DDBJ databases">
        <title>Walnut 2.0.</title>
        <authorList>
            <person name="Marrano A."/>
            <person name="Britton M."/>
            <person name="Zimin A.V."/>
            <person name="Zaini P.A."/>
            <person name="Workman R."/>
            <person name="Puiu D."/>
            <person name="Bianco L."/>
            <person name="Allen B.J."/>
            <person name="Troggio M."/>
            <person name="Leslie C.A."/>
            <person name="Timp W."/>
            <person name="Dendekar A."/>
            <person name="Salzberg S.L."/>
            <person name="Neale D.B."/>
        </authorList>
    </citation>
    <scope>NUCLEOTIDE SEQUENCE</scope>
    <source>
        <tissue evidence="2">Leaves</tissue>
    </source>
</reference>
<evidence type="ECO:0000313" key="3">
    <source>
        <dbReference type="Proteomes" id="UP000619265"/>
    </source>
</evidence>
<protein>
    <submittedName>
        <fullName evidence="2">Uncharacterized protein</fullName>
    </submittedName>
</protein>
<dbReference type="Proteomes" id="UP000619265">
    <property type="component" value="Unassembled WGS sequence"/>
</dbReference>
<dbReference type="Gramene" id="Jr02_19480_p1">
    <property type="protein sequence ID" value="cds.Jr02_19480_p1"/>
    <property type="gene ID" value="Jr02_19480"/>
</dbReference>
<feature type="non-terminal residue" evidence="2">
    <location>
        <position position="249"/>
    </location>
</feature>
<feature type="compositionally biased region" description="Polar residues" evidence="1">
    <location>
        <begin position="1"/>
        <end position="12"/>
    </location>
</feature>
<dbReference type="PANTHER" id="PTHR33593:SF2">
    <property type="entry name" value="ANKYRIN REPEAT_KH DOMAIN PROTEIN (DUF1442)"/>
    <property type="match status" value="1"/>
</dbReference>
<reference evidence="2" key="1">
    <citation type="submission" date="2015-10" db="EMBL/GenBank/DDBJ databases">
        <authorList>
            <person name="Martinez-Garcia P.J."/>
            <person name="Crepeau M.W."/>
            <person name="Puiu D."/>
            <person name="Gonzalez-Ibeas D."/>
            <person name="Whalen J."/>
            <person name="Stevens K."/>
            <person name="Paul R."/>
            <person name="Butterfield T."/>
            <person name="Britton M."/>
            <person name="Reagan R."/>
            <person name="Chakraborty S."/>
            <person name="Walawage S.L."/>
            <person name="Vasquez-Gross H.A."/>
            <person name="Cardeno C."/>
            <person name="Famula R."/>
            <person name="Pratt K."/>
            <person name="Kuruganti S."/>
            <person name="Aradhya M.K."/>
            <person name="Leslie C.A."/>
            <person name="Dandekar A.M."/>
            <person name="Salzberg S.L."/>
            <person name="Wegrzyn J.L."/>
            <person name="Langley C.H."/>
            <person name="Neale D.B."/>
        </authorList>
    </citation>
    <scope>NUCLEOTIDE SEQUENCE</scope>
    <source>
        <tissue evidence="2">Leaves</tissue>
    </source>
</reference>
<dbReference type="InterPro" id="IPR029063">
    <property type="entry name" value="SAM-dependent_MTases_sf"/>
</dbReference>